<reference evidence="4 5" key="1">
    <citation type="journal article" date="2024" name="BMC Genomics">
        <title>De novo assembly and annotation of Popillia japonica's genome with initial clues to its potential as an invasive pest.</title>
        <authorList>
            <person name="Cucini C."/>
            <person name="Boschi S."/>
            <person name="Funari R."/>
            <person name="Cardaioli E."/>
            <person name="Iannotti N."/>
            <person name="Marturano G."/>
            <person name="Paoli F."/>
            <person name="Bruttini M."/>
            <person name="Carapelli A."/>
            <person name="Frati F."/>
            <person name="Nardi F."/>
        </authorList>
    </citation>
    <scope>NUCLEOTIDE SEQUENCE [LARGE SCALE GENOMIC DNA]</scope>
    <source>
        <strain evidence="4">DMR45628</strain>
    </source>
</reference>
<evidence type="ECO:0000256" key="2">
    <source>
        <dbReference type="SAM" id="MobiDB-lite"/>
    </source>
</evidence>
<dbReference type="PANTHER" id="PTHR37984:SF9">
    <property type="entry name" value="INTEGRASE CATALYTIC DOMAIN-CONTAINING PROTEIN"/>
    <property type="match status" value="1"/>
</dbReference>
<dbReference type="Pfam" id="PF17919">
    <property type="entry name" value="RT_RNaseH_2"/>
    <property type="match status" value="1"/>
</dbReference>
<name>A0AAW1LAS1_POPJA</name>
<accession>A0AAW1LAS1</accession>
<keyword evidence="4" id="KW-0808">Transferase</keyword>
<dbReference type="AlphaFoldDB" id="A0AAW1LAS1"/>
<evidence type="ECO:0000313" key="5">
    <source>
        <dbReference type="Proteomes" id="UP001458880"/>
    </source>
</evidence>
<dbReference type="CDD" id="cd09274">
    <property type="entry name" value="RNase_HI_RT_Ty3"/>
    <property type="match status" value="1"/>
</dbReference>
<dbReference type="SUPFAM" id="SSF56672">
    <property type="entry name" value="DNA/RNA polymerases"/>
    <property type="match status" value="1"/>
</dbReference>
<feature type="region of interest" description="Disordered" evidence="2">
    <location>
        <begin position="1"/>
        <end position="35"/>
    </location>
</feature>
<keyword evidence="4" id="KW-0548">Nucleotidyltransferase</keyword>
<dbReference type="GO" id="GO:0003964">
    <property type="term" value="F:RNA-directed DNA polymerase activity"/>
    <property type="evidence" value="ECO:0007669"/>
    <property type="project" value="UniProtKB-KW"/>
</dbReference>
<organism evidence="4 5">
    <name type="scientific">Popillia japonica</name>
    <name type="common">Japanese beetle</name>
    <dbReference type="NCBI Taxonomy" id="7064"/>
    <lineage>
        <taxon>Eukaryota</taxon>
        <taxon>Metazoa</taxon>
        <taxon>Ecdysozoa</taxon>
        <taxon>Arthropoda</taxon>
        <taxon>Hexapoda</taxon>
        <taxon>Insecta</taxon>
        <taxon>Pterygota</taxon>
        <taxon>Neoptera</taxon>
        <taxon>Endopterygota</taxon>
        <taxon>Coleoptera</taxon>
        <taxon>Polyphaga</taxon>
        <taxon>Scarabaeiformia</taxon>
        <taxon>Scarabaeidae</taxon>
        <taxon>Rutelinae</taxon>
        <taxon>Popillia</taxon>
    </lineage>
</organism>
<feature type="domain" description="Reverse transcriptase/retrotransposon-derived protein RNase H-like" evidence="3">
    <location>
        <begin position="156"/>
        <end position="253"/>
    </location>
</feature>
<comment type="caution">
    <text evidence="4">The sequence shown here is derived from an EMBL/GenBank/DDBJ whole genome shotgun (WGS) entry which is preliminary data.</text>
</comment>
<keyword evidence="4" id="KW-0695">RNA-directed DNA polymerase</keyword>
<sequence length="270" mass="31187">MCKTKNKTGNRKARKAVNAVQESSEETESTEDEGIGTLSQFKYEIKIDENTNPYSISTPRRVPILLLPKVEEELRKMVDQDIIEEVGVNNPSLWCAPMSDDDNIKAVTEFPEPKRITDIRRFLGMINHLTKFVDNVAEESKPLRELLKQNNVFCFSDEYEKCFKKLKSLITAPVLKLYDVNKETRILADSSSYGIGGCLEQRQENGHWAPVLYCPKSLSDAQQRYVQIEKEALAIVWVCERLQEYLIGKRFVIQTDHLPLLTMYIKEQEY</sequence>
<keyword evidence="5" id="KW-1185">Reference proteome</keyword>
<evidence type="ECO:0000259" key="3">
    <source>
        <dbReference type="Pfam" id="PF17919"/>
    </source>
</evidence>
<dbReference type="Gene3D" id="3.30.70.270">
    <property type="match status" value="1"/>
</dbReference>
<dbReference type="FunFam" id="3.30.70.270:FF:000020">
    <property type="entry name" value="Transposon Tf2-6 polyprotein-like Protein"/>
    <property type="match status" value="1"/>
</dbReference>
<dbReference type="PANTHER" id="PTHR37984">
    <property type="entry name" value="PROTEIN CBG26694"/>
    <property type="match status" value="1"/>
</dbReference>
<dbReference type="InterPro" id="IPR043128">
    <property type="entry name" value="Rev_trsase/Diguanyl_cyclase"/>
</dbReference>
<dbReference type="InterPro" id="IPR050951">
    <property type="entry name" value="Retrovirus_Pol_polyprotein"/>
</dbReference>
<dbReference type="InterPro" id="IPR043502">
    <property type="entry name" value="DNA/RNA_pol_sf"/>
</dbReference>
<evidence type="ECO:0000313" key="4">
    <source>
        <dbReference type="EMBL" id="KAK9731089.1"/>
    </source>
</evidence>
<evidence type="ECO:0000256" key="1">
    <source>
        <dbReference type="ARBA" id="ARBA00012493"/>
    </source>
</evidence>
<dbReference type="EC" id="2.7.7.49" evidence="1"/>
<feature type="compositionally biased region" description="Acidic residues" evidence="2">
    <location>
        <begin position="23"/>
        <end position="34"/>
    </location>
</feature>
<dbReference type="EMBL" id="JASPKY010000138">
    <property type="protein sequence ID" value="KAK9731089.1"/>
    <property type="molecule type" value="Genomic_DNA"/>
</dbReference>
<proteinExistence type="predicted"/>
<gene>
    <name evidence="4" type="ORF">QE152_g14020</name>
</gene>
<feature type="compositionally biased region" description="Basic residues" evidence="2">
    <location>
        <begin position="1"/>
        <end position="15"/>
    </location>
</feature>
<dbReference type="InterPro" id="IPR041577">
    <property type="entry name" value="RT_RNaseH_2"/>
</dbReference>
<dbReference type="Proteomes" id="UP001458880">
    <property type="component" value="Unassembled WGS sequence"/>
</dbReference>
<protein>
    <recommendedName>
        <fullName evidence="1">RNA-directed DNA polymerase</fullName>
        <ecNumber evidence="1">2.7.7.49</ecNumber>
    </recommendedName>
</protein>